<reference evidence="1 2" key="1">
    <citation type="journal article" date="2016" name="Gut Pathog.">
        <title>Whole genome sequencing of "Faecalibaculum rodentium" ALO17, isolated from C57BL/6J laboratory mouse feces.</title>
        <authorList>
            <person name="Lim S."/>
            <person name="Chang D.H."/>
            <person name="Ahn S."/>
            <person name="Kim B.C."/>
        </authorList>
    </citation>
    <scope>NUCLEOTIDE SEQUENCE [LARGE SCALE GENOMIC DNA]</scope>
    <source>
        <strain evidence="1 2">Alo17</strain>
    </source>
</reference>
<evidence type="ECO:0000313" key="1">
    <source>
        <dbReference type="EMBL" id="AMK55628.1"/>
    </source>
</evidence>
<protein>
    <recommendedName>
        <fullName evidence="3">RNA polymerase sigma-70 region 4 domain-containing protein</fullName>
    </recommendedName>
</protein>
<dbReference type="RefSeq" id="WP_158507792.1">
    <property type="nucleotide sequence ID" value="NZ_CANRYF010000029.1"/>
</dbReference>
<evidence type="ECO:0008006" key="3">
    <source>
        <dbReference type="Google" id="ProtNLM"/>
    </source>
</evidence>
<dbReference type="AlphaFoldDB" id="A0A140DYA1"/>
<evidence type="ECO:0000313" key="2">
    <source>
        <dbReference type="Proteomes" id="UP000069771"/>
    </source>
</evidence>
<gene>
    <name evidence="1" type="ORF">AALO17_24940</name>
</gene>
<sequence>MEGRKEGRRTGIDLQIRRTVGNTLKKGRISERDIAMYSGIPPEQVRRIRKAMA</sequence>
<dbReference type="EMBL" id="CP011391">
    <property type="protein sequence ID" value="AMK55628.1"/>
    <property type="molecule type" value="Genomic_DNA"/>
</dbReference>
<organism evidence="1 2">
    <name type="scientific">Faecalibaculum rodentium</name>
    <dbReference type="NCBI Taxonomy" id="1702221"/>
    <lineage>
        <taxon>Bacteria</taxon>
        <taxon>Bacillati</taxon>
        <taxon>Bacillota</taxon>
        <taxon>Erysipelotrichia</taxon>
        <taxon>Erysipelotrichales</taxon>
        <taxon>Erysipelotrichaceae</taxon>
        <taxon>Faecalibaculum</taxon>
    </lineage>
</organism>
<accession>A0A140DYA1</accession>
<dbReference type="KEGG" id="fro:AALO17_24940"/>
<dbReference type="Proteomes" id="UP000069771">
    <property type="component" value="Chromosome"/>
</dbReference>
<keyword evidence="2" id="KW-1185">Reference proteome</keyword>
<name>A0A140DYA1_9FIRM</name>
<proteinExistence type="predicted"/>
<dbReference type="GeneID" id="78479325"/>
<dbReference type="STRING" id="1702221.AALO17_24940"/>